<dbReference type="GO" id="GO:0017056">
    <property type="term" value="F:structural constituent of nuclear pore"/>
    <property type="evidence" value="ECO:0007669"/>
    <property type="project" value="InterPro"/>
</dbReference>
<dbReference type="GO" id="GO:0044611">
    <property type="term" value="C:nuclear pore inner ring"/>
    <property type="evidence" value="ECO:0007669"/>
    <property type="project" value="TreeGrafter"/>
</dbReference>
<reference evidence="1 2" key="1">
    <citation type="journal article" date="2018" name="Science">
        <title>The opium poppy genome and morphinan production.</title>
        <authorList>
            <person name="Guo L."/>
            <person name="Winzer T."/>
            <person name="Yang X."/>
            <person name="Li Y."/>
            <person name="Ning Z."/>
            <person name="He Z."/>
            <person name="Teodor R."/>
            <person name="Lu Y."/>
            <person name="Bowser T.A."/>
            <person name="Graham I.A."/>
            <person name="Ye K."/>
        </authorList>
    </citation>
    <scope>NUCLEOTIDE SEQUENCE [LARGE SCALE GENOMIC DNA]</scope>
    <source>
        <strain evidence="2">cv. HN1</strain>
        <tissue evidence="1">Leaves</tissue>
    </source>
</reference>
<dbReference type="PANTHER" id="PTHR31431">
    <property type="entry name" value="NUCLEOPORIN NUP188 HOMOLOG"/>
    <property type="match status" value="1"/>
</dbReference>
<evidence type="ECO:0000313" key="2">
    <source>
        <dbReference type="Proteomes" id="UP000316621"/>
    </source>
</evidence>
<dbReference type="Proteomes" id="UP000316621">
    <property type="component" value="Chromosome 1"/>
</dbReference>
<protein>
    <submittedName>
        <fullName evidence="1">Uncharacterized protein</fullName>
    </submittedName>
</protein>
<gene>
    <name evidence="1" type="ORF">C5167_037809</name>
</gene>
<accession>A0A4Y7IBH5</accession>
<evidence type="ECO:0000313" key="1">
    <source>
        <dbReference type="EMBL" id="RZC44858.1"/>
    </source>
</evidence>
<keyword evidence="2" id="KW-1185">Reference proteome</keyword>
<dbReference type="GO" id="GO:0006606">
    <property type="term" value="P:protein import into nucleus"/>
    <property type="evidence" value="ECO:0007669"/>
    <property type="project" value="TreeGrafter"/>
</dbReference>
<dbReference type="OMA" id="LCVQFWD"/>
<sequence length="1976" mass="219817">MASTAAAIDQAANPKSVDESLWWDSFANLIDELENASDLSEIPSSLVKKLKSNHVWFLDTVSLFKPPNQKSKTALDCNQINVGSNKLIVRPELKDVALQVSHCLGLDEVQSYIIVERTVERENVSDDFKAHELIHLVVAVQSSDETVSVGVVQETRCLINEPTESDAIKDEVSKLISDGLERKLLNVLQDLLSFKPPEHMEVDLASLWAEETLIEDNLVLDILFLAYYESFCTCNSENWKSLCSIYKGMLLGSYNFAKLAISVEARNSLYHSKVQLLLILIETLDLENLLQMVHDQVPFRHGHFVFSLIDIQEIDGVISSFNATETEEAGPLILAWAVFLCLVSSLPEKQENSFLAEVDHVGYVSQAFEAAPLNYLLEILHNDLLKDSDGPVAGYRSVMRTFISAFIAAFEISLQASLEDDTLNSILDVLCGIYRGEESLCVQFWDKGSFIDGPVRCLLCTLEGEFPFRIVETVRFLSALCEGSWPAECVYNFLDKSVGMSSLYKVPGGTSAENISQIIETQQPQHVFGFSGLLIPSQTRGQVLKVIDASTALVRWEYMQSGMFVLLLRVAREFYLNKYEELIAILDLLSRLVSFNTAVSIALMNIDSSLQIQAARKNGHIEKSMRVDVVEIICTLVRNLPSNVSSAAVMSMSVCILTKLLKCSPSHVFAIVQKKNIFDTALRANNFGMGSDNSSSGTWLLSGGLARMLLIDCEQTEECCQLTLSVLDFTMQLVESGAEDDCVLALVVFSLQYVLVNHENWKYKLKHVRWKVTLKALEVLKKCITLITSSQRLGPVLRDILLCDSSIHNTICRIVCITTQTLERLYVSRLYEVKEIEGLQDAVCSALDVSFTMLAAFSKDAVSSLPAFHQAMLSSTTKPIPVVTAAMSLISYFHEPRIQVGAARVLSMLCIVAENEQPYLFGSVCLVSDDAQIRDLRYSICEILCEETPRNEDLIVAIVQLLTSAAQYQPAFLVSIISTKEDAEVQRDSDGNLKQLDSSSGRSIIDALMLYFKRSEDLILRCPKLLLSVLNFIKVLWQGATQYMQILEVFKNYGMFWKQLLSSVSAFATNKAPSHDDMPERETMCLAYTYRCHSAVFEIMAYAMFLKRKVQQAEPLTKQTSALPKEMMDSIFTDTLLAWFGSSVMGNLITSYASCGYDNKIFLQAKIASSLFIVHVMEKLIGGNGGSLSLSLTKKIEDISKKFFEQPAFSELLAQYSLRGYSERNQMKTLILSDLYFHLQGELEGREINPGPFKDLSDFLLGLKFVQNNDQKCNMDILATVNGACFFDSVHLQADLGLEIWDHSDWKASKEIAERMLLCMNEANSMLALAGSKLSALKALTIIISMHGDNFAERKTVSSGGGIPEPLLESSIEHVCKSLLGTVGSSVPFLAASMDILNFFGAQVKLLLHLLRFLSRTRAEKPNKKFPLSLSILLLKTVGAGLRVLSSLSTTVGLRTPMKLLLMLLLTSVKFCYPGPDIEDEPSIQSAEASSELSLLSLGLLPILCNSIETAEYCTLSLASMDLILKVFLTPNTWLPVIQKHLRLRIVIQKLLEKDSHGSIPIIFKFLLTLARVKEGAEMLQASNFFSSLKVLFAWSAEGKPFLNIQDECLLSTSSDHDEKHQHVWGLGLAVVTAMINSLGDGACVDFVETVTPYFSEHAYLVFYYLNAPDFQSGDHDKKRARTRRTQTSLSGLREMEQTLMIICVLAKHRNIWAKTMKEKDSQLRERSIHLLAFISRGPQRVGEFPNKIAPLLCSPLCQEEIEENRRPSFVGSKSGWFASSPPALASPQSKVSALLSSSLVSLAKNPSTENAVTSQTRFSDTAAIQIYKIALLLLEFLCLQAKGAVKRAHEVGFIDLAHFPELPMPEILHGLQDQTIAIVTEICLANKKSKHMLPGIQEGCVLLLQLMEKALFLELCVSQICGMRPVQGRVEDFSKEIKLLIEVAEQHVSLTASVKSLIQIISLVYPGLLQTEGFL</sequence>
<dbReference type="Gramene" id="RZC44858">
    <property type="protein sequence ID" value="RZC44858"/>
    <property type="gene ID" value="C5167_037809"/>
</dbReference>
<dbReference type="STRING" id="3469.A0A4Y7IBH5"/>
<proteinExistence type="predicted"/>
<dbReference type="InterPro" id="IPR044840">
    <property type="entry name" value="Nup188"/>
</dbReference>
<name>A0A4Y7IBH5_PAPSO</name>
<dbReference type="GO" id="GO:0006405">
    <property type="term" value="P:RNA export from nucleus"/>
    <property type="evidence" value="ECO:0007669"/>
    <property type="project" value="TreeGrafter"/>
</dbReference>
<organism evidence="1 2">
    <name type="scientific">Papaver somniferum</name>
    <name type="common">Opium poppy</name>
    <dbReference type="NCBI Taxonomy" id="3469"/>
    <lineage>
        <taxon>Eukaryota</taxon>
        <taxon>Viridiplantae</taxon>
        <taxon>Streptophyta</taxon>
        <taxon>Embryophyta</taxon>
        <taxon>Tracheophyta</taxon>
        <taxon>Spermatophyta</taxon>
        <taxon>Magnoliopsida</taxon>
        <taxon>Ranunculales</taxon>
        <taxon>Papaveraceae</taxon>
        <taxon>Papaveroideae</taxon>
        <taxon>Papaver</taxon>
    </lineage>
</organism>
<dbReference type="EMBL" id="CM010715">
    <property type="protein sequence ID" value="RZC44858.1"/>
    <property type="molecule type" value="Genomic_DNA"/>
</dbReference>
<dbReference type="PANTHER" id="PTHR31431:SF1">
    <property type="entry name" value="NUCLEOPORIN NUP188"/>
    <property type="match status" value="1"/>
</dbReference>